<accession>A0A1R3JM27</accession>
<evidence type="ECO:0000256" key="8">
    <source>
        <dbReference type="ARBA" id="ARBA00023128"/>
    </source>
</evidence>
<dbReference type="OrthoDB" id="1408296at2759"/>
<sequence>MELADLESLELFSRHDFETNHPPHGFFMLSNWMVNYAKGIPLALKVLGSALQKHPSRYWERVKRKLLKQVSYTNIENVLKSSFEGLDAEQKSIFVDITCFFNRDDRNHIEEILAPTYLSIENGIEDLINKSLITHSDKRLKMHDLLQEMGRNIVRNEFVKPGKRSRLWTPEDVYHVLINNSPSYLYWEEYPSRYLPSNFNPKKLVEFSMPRSNLEEFLDGSMDLVNLKKINLSYSKISHTINIFPGTPWLRELDLSGTPIQEIPISVGCLHKLVDLSLNHCTVLNKLPSSIYLRSFPKILEKMESLQVLSLEETGIRSIPWPVTNLINLKYLGLRGVQSIQRSSVLNAIQKSFRVNSAARDCSDALNAFVKVSLRDCPALTRCVDKYEALSPNFYQWERAMQMALLSKNKLDFVDGTIPVPASTAPLFLAWKRCNNLVISWLVHSVSASIAQSILWLDSAPAIWKDLKARFGQTNSLCICDLQTEIHSCVQGSLTVHDYFTKLKILWDEFQLLRPIPSCACQPICSCGLSKIREYFDNDQVMVFIKGLNESYSTVKSQILLMDPLPTLNKDARSEIVVNAHRTIQLIAAATSVEILLLFPSRKSLKGAKALFSFPTTEIPAWFSYQSIGSSVSVQLPPGWQNSQFLGFEFCVVVESPEEYVSDHRYTELFCVMGKRLLSSYKVHFWAPTFKWCINIANLVDISTRPAETVSCPQQAALACSGLIWARYSTVITPKNWNLFSVSIAMVATASYQLSRKLQHEFSTTKSTVAKEY</sequence>
<evidence type="ECO:0000313" key="12">
    <source>
        <dbReference type="EMBL" id="OMO95912.1"/>
    </source>
</evidence>
<name>A0A1R3JM27_COCAP</name>
<dbReference type="InterPro" id="IPR005336">
    <property type="entry name" value="MPC"/>
</dbReference>
<dbReference type="Pfam" id="PF03650">
    <property type="entry name" value="MPC"/>
    <property type="match status" value="1"/>
</dbReference>
<feature type="domain" description="Disease resistance protein Roq1-like winged-helix" evidence="11">
    <location>
        <begin position="89"/>
        <end position="156"/>
    </location>
</feature>
<keyword evidence="8" id="KW-0496">Mitochondrion</keyword>
<evidence type="ECO:0000313" key="13">
    <source>
        <dbReference type="Proteomes" id="UP000188268"/>
    </source>
</evidence>
<evidence type="ECO:0000256" key="6">
    <source>
        <dbReference type="ARBA" id="ARBA00022792"/>
    </source>
</evidence>
<dbReference type="PANTHER" id="PTHR11017:SF479">
    <property type="entry name" value="DISEASE RESISTANCE PROTEIN (TIR-NBS-LRR CLASS) FAMILY"/>
    <property type="match status" value="1"/>
</dbReference>
<keyword evidence="6" id="KW-0999">Mitochondrion inner membrane</keyword>
<gene>
    <name evidence="12" type="ORF">CCACVL1_05179</name>
</gene>
<dbReference type="GO" id="GO:0005743">
    <property type="term" value="C:mitochondrial inner membrane"/>
    <property type="evidence" value="ECO:0007669"/>
    <property type="project" value="UniProtKB-SubCell"/>
</dbReference>
<comment type="subcellular location">
    <subcellularLocation>
        <location evidence="1">Mitochondrion inner membrane</location>
        <topology evidence="1">Multi-pass membrane protein</topology>
    </subcellularLocation>
</comment>
<protein>
    <submittedName>
        <fullName evidence="12">NB-ARC domain-containing protein</fullName>
    </submittedName>
</protein>
<dbReference type="InterPro" id="IPR036390">
    <property type="entry name" value="WH_DNA-bd_sf"/>
</dbReference>
<dbReference type="SUPFAM" id="SSF52058">
    <property type="entry name" value="L domain-like"/>
    <property type="match status" value="1"/>
</dbReference>
<evidence type="ECO:0000256" key="1">
    <source>
        <dbReference type="ARBA" id="ARBA00004448"/>
    </source>
</evidence>
<organism evidence="12 13">
    <name type="scientific">Corchorus capsularis</name>
    <name type="common">Jute</name>
    <dbReference type="NCBI Taxonomy" id="210143"/>
    <lineage>
        <taxon>Eukaryota</taxon>
        <taxon>Viridiplantae</taxon>
        <taxon>Streptophyta</taxon>
        <taxon>Embryophyta</taxon>
        <taxon>Tracheophyta</taxon>
        <taxon>Spermatophyta</taxon>
        <taxon>Magnoliopsida</taxon>
        <taxon>eudicotyledons</taxon>
        <taxon>Gunneridae</taxon>
        <taxon>Pentapetalae</taxon>
        <taxon>rosids</taxon>
        <taxon>malvids</taxon>
        <taxon>Malvales</taxon>
        <taxon>Malvaceae</taxon>
        <taxon>Grewioideae</taxon>
        <taxon>Apeibeae</taxon>
        <taxon>Corchorus</taxon>
    </lineage>
</organism>
<dbReference type="GO" id="GO:0006952">
    <property type="term" value="P:defense response"/>
    <property type="evidence" value="ECO:0007669"/>
    <property type="project" value="InterPro"/>
</dbReference>
<dbReference type="Pfam" id="PF14244">
    <property type="entry name" value="Retrotran_gag_3"/>
    <property type="match status" value="1"/>
</dbReference>
<dbReference type="STRING" id="210143.A0A1R3JM27"/>
<dbReference type="Proteomes" id="UP000188268">
    <property type="component" value="Unassembled WGS sequence"/>
</dbReference>
<dbReference type="InterPro" id="IPR032675">
    <property type="entry name" value="LRR_dom_sf"/>
</dbReference>
<dbReference type="InterPro" id="IPR058192">
    <property type="entry name" value="WHD_ROQ1-like"/>
</dbReference>
<keyword evidence="4" id="KW-0812">Transmembrane</keyword>
<keyword evidence="7" id="KW-1133">Transmembrane helix</keyword>
<evidence type="ECO:0000256" key="2">
    <source>
        <dbReference type="ARBA" id="ARBA00006416"/>
    </source>
</evidence>
<dbReference type="InterPro" id="IPR042197">
    <property type="entry name" value="Apaf_helical"/>
</dbReference>
<dbReference type="Gene3D" id="1.10.8.430">
    <property type="entry name" value="Helical domain of apoptotic protease-activating factors"/>
    <property type="match status" value="1"/>
</dbReference>
<keyword evidence="5" id="KW-0677">Repeat</keyword>
<feature type="domain" description="Retrotransposon Copia-like N-terminal" evidence="10">
    <location>
        <begin position="393"/>
        <end position="422"/>
    </location>
</feature>
<dbReference type="InterPro" id="IPR027417">
    <property type="entry name" value="P-loop_NTPase"/>
</dbReference>
<dbReference type="Gramene" id="OMO95912">
    <property type="protein sequence ID" value="OMO95912"/>
    <property type="gene ID" value="CCACVL1_05179"/>
</dbReference>
<dbReference type="GO" id="GO:0006850">
    <property type="term" value="P:pyruvate import into mitochondria"/>
    <property type="evidence" value="ECO:0007669"/>
    <property type="project" value="InterPro"/>
</dbReference>
<reference evidence="12 13" key="1">
    <citation type="submission" date="2013-09" db="EMBL/GenBank/DDBJ databases">
        <title>Corchorus capsularis genome sequencing.</title>
        <authorList>
            <person name="Alam M."/>
            <person name="Haque M.S."/>
            <person name="Islam M.S."/>
            <person name="Emdad E.M."/>
            <person name="Islam M.M."/>
            <person name="Ahmed B."/>
            <person name="Halim A."/>
            <person name="Hossen Q.M.M."/>
            <person name="Hossain M.Z."/>
            <person name="Ahmed R."/>
            <person name="Khan M.M."/>
            <person name="Islam R."/>
            <person name="Rashid M.M."/>
            <person name="Khan S.A."/>
            <person name="Rahman M.S."/>
            <person name="Alam M."/>
        </authorList>
    </citation>
    <scope>NUCLEOTIDE SEQUENCE [LARGE SCALE GENOMIC DNA]</scope>
    <source>
        <strain evidence="13">cv. CVL-1</strain>
        <tissue evidence="12">Whole seedling</tissue>
    </source>
</reference>
<evidence type="ECO:0000256" key="9">
    <source>
        <dbReference type="ARBA" id="ARBA00023136"/>
    </source>
</evidence>
<dbReference type="EMBL" id="AWWV01007555">
    <property type="protein sequence ID" value="OMO95912.1"/>
    <property type="molecule type" value="Genomic_DNA"/>
</dbReference>
<proteinExistence type="inferred from homology"/>
<evidence type="ECO:0000256" key="5">
    <source>
        <dbReference type="ARBA" id="ARBA00022737"/>
    </source>
</evidence>
<dbReference type="SUPFAM" id="SSF52540">
    <property type="entry name" value="P-loop containing nucleoside triphosphate hydrolases"/>
    <property type="match status" value="1"/>
</dbReference>
<evidence type="ECO:0000256" key="7">
    <source>
        <dbReference type="ARBA" id="ARBA00022989"/>
    </source>
</evidence>
<dbReference type="SUPFAM" id="SSF46785">
    <property type="entry name" value="Winged helix' DNA-binding domain"/>
    <property type="match status" value="1"/>
</dbReference>
<dbReference type="InterPro" id="IPR044974">
    <property type="entry name" value="Disease_R_plants"/>
</dbReference>
<dbReference type="InterPro" id="IPR029472">
    <property type="entry name" value="Copia-like_N"/>
</dbReference>
<evidence type="ECO:0000256" key="4">
    <source>
        <dbReference type="ARBA" id="ARBA00022692"/>
    </source>
</evidence>
<keyword evidence="3" id="KW-0813">Transport</keyword>
<dbReference type="Pfam" id="PF23282">
    <property type="entry name" value="WHD_ROQ1"/>
    <property type="match status" value="1"/>
</dbReference>
<comment type="caution">
    <text evidence="12">The sequence shown here is derived from an EMBL/GenBank/DDBJ whole genome shotgun (WGS) entry which is preliminary data.</text>
</comment>
<dbReference type="Gene3D" id="3.80.10.10">
    <property type="entry name" value="Ribonuclease Inhibitor"/>
    <property type="match status" value="1"/>
</dbReference>
<dbReference type="PANTHER" id="PTHR11017">
    <property type="entry name" value="LEUCINE-RICH REPEAT-CONTAINING PROTEIN"/>
    <property type="match status" value="1"/>
</dbReference>
<comment type="similarity">
    <text evidence="2">Belongs to the mitochondrial pyruvate carrier (MPC) (TC 2.A.105) family.</text>
</comment>
<evidence type="ECO:0000259" key="10">
    <source>
        <dbReference type="Pfam" id="PF14244"/>
    </source>
</evidence>
<keyword evidence="13" id="KW-1185">Reference proteome</keyword>
<evidence type="ECO:0000256" key="3">
    <source>
        <dbReference type="ARBA" id="ARBA00022448"/>
    </source>
</evidence>
<keyword evidence="9" id="KW-0472">Membrane</keyword>
<evidence type="ECO:0000259" key="11">
    <source>
        <dbReference type="Pfam" id="PF23282"/>
    </source>
</evidence>
<dbReference type="AlphaFoldDB" id="A0A1R3JM27"/>